<dbReference type="InterPro" id="IPR029000">
    <property type="entry name" value="Cyclophilin-like_dom_sf"/>
</dbReference>
<dbReference type="Proteomes" id="UP001230188">
    <property type="component" value="Unassembled WGS sequence"/>
</dbReference>
<name>A0AAD7XN43_9STRA</name>
<gene>
    <name evidence="3" type="ORF">CTAYLR_002306</name>
</gene>
<dbReference type="GO" id="GO:0003755">
    <property type="term" value="F:peptidyl-prolyl cis-trans isomerase activity"/>
    <property type="evidence" value="ECO:0007669"/>
    <property type="project" value="InterPro"/>
</dbReference>
<sequence length="265" mass="28601">MRRVFGLLLVPVVRGLTLQRRELLAAAVPRALALESPVITDVVSLELAIGQDRATLDLELFGDAAPASVETLVAFARGDLMAPCAETDDIGLARVKANQRNIERSCLNEQGVGVSLEGSLVWRIVPNRRIDLGRVSSRFAARIPPDIPVEHTTLRHKRGAVSVRRGGGSFEFTVAPRDNPTLDREDLVVVGQVSPATLQALDLINSIPSKRNPFDISDDPVVPPLGSNFARACEYTSPDATCAQFKPLRRIVVTRAKAASSLVAT</sequence>
<accession>A0AAD7XN43</accession>
<dbReference type="PROSITE" id="PS50072">
    <property type="entry name" value="CSA_PPIASE_2"/>
    <property type="match status" value="1"/>
</dbReference>
<organism evidence="3 4">
    <name type="scientific">Chrysophaeum taylorii</name>
    <dbReference type="NCBI Taxonomy" id="2483200"/>
    <lineage>
        <taxon>Eukaryota</taxon>
        <taxon>Sar</taxon>
        <taxon>Stramenopiles</taxon>
        <taxon>Ochrophyta</taxon>
        <taxon>Pelagophyceae</taxon>
        <taxon>Pelagomonadales</taxon>
        <taxon>Pelagomonadaceae</taxon>
        <taxon>Chrysophaeum</taxon>
    </lineage>
</organism>
<feature type="domain" description="PPIase cyclophilin-type" evidence="2">
    <location>
        <begin position="50"/>
        <end position="223"/>
    </location>
</feature>
<comment type="caution">
    <text evidence="3">The sequence shown here is derived from an EMBL/GenBank/DDBJ whole genome shotgun (WGS) entry which is preliminary data.</text>
</comment>
<keyword evidence="1" id="KW-0732">Signal</keyword>
<dbReference type="Gene3D" id="2.40.100.10">
    <property type="entry name" value="Cyclophilin-like"/>
    <property type="match status" value="1"/>
</dbReference>
<evidence type="ECO:0000313" key="3">
    <source>
        <dbReference type="EMBL" id="KAJ8613379.1"/>
    </source>
</evidence>
<keyword evidence="4" id="KW-1185">Reference proteome</keyword>
<feature type="chain" id="PRO_5042186173" description="PPIase cyclophilin-type domain-containing protein" evidence="1">
    <location>
        <begin position="16"/>
        <end position="265"/>
    </location>
</feature>
<dbReference type="EMBL" id="JAQMWT010000029">
    <property type="protein sequence ID" value="KAJ8613379.1"/>
    <property type="molecule type" value="Genomic_DNA"/>
</dbReference>
<dbReference type="SUPFAM" id="SSF50891">
    <property type="entry name" value="Cyclophilin-like"/>
    <property type="match status" value="1"/>
</dbReference>
<reference evidence="3" key="1">
    <citation type="submission" date="2023-01" db="EMBL/GenBank/DDBJ databases">
        <title>Metagenome sequencing of chrysophaentin producing Chrysophaeum taylorii.</title>
        <authorList>
            <person name="Davison J."/>
            <person name="Bewley C."/>
        </authorList>
    </citation>
    <scope>NUCLEOTIDE SEQUENCE</scope>
    <source>
        <strain evidence="3">NIES-1699</strain>
    </source>
</reference>
<protein>
    <recommendedName>
        <fullName evidence="2">PPIase cyclophilin-type domain-containing protein</fullName>
    </recommendedName>
</protein>
<proteinExistence type="predicted"/>
<dbReference type="AlphaFoldDB" id="A0AAD7XN43"/>
<dbReference type="Pfam" id="PF00160">
    <property type="entry name" value="Pro_isomerase"/>
    <property type="match status" value="1"/>
</dbReference>
<dbReference type="InterPro" id="IPR002130">
    <property type="entry name" value="Cyclophilin-type_PPIase_dom"/>
</dbReference>
<evidence type="ECO:0000313" key="4">
    <source>
        <dbReference type="Proteomes" id="UP001230188"/>
    </source>
</evidence>
<evidence type="ECO:0000256" key="1">
    <source>
        <dbReference type="SAM" id="SignalP"/>
    </source>
</evidence>
<feature type="signal peptide" evidence="1">
    <location>
        <begin position="1"/>
        <end position="15"/>
    </location>
</feature>
<evidence type="ECO:0000259" key="2">
    <source>
        <dbReference type="PROSITE" id="PS50072"/>
    </source>
</evidence>